<proteinExistence type="predicted"/>
<dbReference type="AlphaFoldDB" id="Q4N684"/>
<dbReference type="EMBL" id="AAGK01000002">
    <property type="protein sequence ID" value="EAN32339.1"/>
    <property type="molecule type" value="Genomic_DNA"/>
</dbReference>
<keyword evidence="2" id="KW-1185">Reference proteome</keyword>
<name>Q4N684_THEPA</name>
<evidence type="ECO:0000313" key="2">
    <source>
        <dbReference type="Proteomes" id="UP000001949"/>
    </source>
</evidence>
<dbReference type="GeneID" id="3501809"/>
<dbReference type="InParanoid" id="Q4N684"/>
<gene>
    <name evidence="1" type="ordered locus">TP02_0053</name>
</gene>
<dbReference type="Proteomes" id="UP000001949">
    <property type="component" value="Unassembled WGS sequence"/>
</dbReference>
<protein>
    <submittedName>
        <fullName evidence="1">Uncharacterized protein</fullName>
    </submittedName>
</protein>
<sequence length="614" mass="71496">MSINNGFPNKNLINCSCDIVPISLDLKVQTSTKEFKHFDIANGGGEYICNENYGFDTIFDTTDGDDLIEVIYKAESPSEYVTKVTRNSLGLETNSISLFVMNNDIKVLTNIKGIWVETNKLTLDISNKESSEENMYSETNTSWCKVPDNQNNKQKWIKRAFKNYSHTQNYLFNKIIDSIDRNGKEKVIWEAKEPLELALYVSVCFYNSGQKYVGIIHKNYNYSLLKYTNDSKEWVNITESRIDLSKLKFYFSDENDPKHIQDHEFNYFLSFFRMNYKVQFDFPESNYDNSLANKLAKTFQYNLIDDIMFITFDDHKPFPIDPVNNNIKIFDVNHYKSIKRKLPQSDAYSTDNPDCTDHSYFADDENSCDSESLIYSDSEDRYDSDATDNTVIEVSSSDESENESQFKVPVMLNINNKNHPSEYHFNKCEQLTNFVCNSPNYRFSKIIDFEDRESSKTVIWSGNDPNNCIFNVFLLDMGSGKYLMLHSQIYKHFLYKWSSETKSWTDVTEKTIKTTDLVLFNEDGGEIDLMNWVVDFENFGLRIKTKLVCSKIQYKDEKLWSLREDGSVGLDIIVTNVLINRLNIFTRNGKVKRFNIFNDKISLISQDESSFKQG</sequence>
<comment type="caution">
    <text evidence="1">The sequence shown here is derived from an EMBL/GenBank/DDBJ whole genome shotgun (WGS) entry which is preliminary data.</text>
</comment>
<accession>Q4N684</accession>
<dbReference type="eggNOG" id="ENOG502TMWR">
    <property type="taxonomic scope" value="Eukaryota"/>
</dbReference>
<dbReference type="RefSeq" id="XP_764622.1">
    <property type="nucleotide sequence ID" value="XM_759529.1"/>
</dbReference>
<evidence type="ECO:0000313" key="1">
    <source>
        <dbReference type="EMBL" id="EAN32339.1"/>
    </source>
</evidence>
<dbReference type="OMA" id="CNENYGF"/>
<reference evidence="1 2" key="1">
    <citation type="journal article" date="2005" name="Science">
        <title>Genome sequence of Theileria parva, a bovine pathogen that transforms lymphocytes.</title>
        <authorList>
            <person name="Gardner M.J."/>
            <person name="Bishop R."/>
            <person name="Shah T."/>
            <person name="de Villiers E.P."/>
            <person name="Carlton J.M."/>
            <person name="Hall N."/>
            <person name="Ren Q."/>
            <person name="Paulsen I.T."/>
            <person name="Pain A."/>
            <person name="Berriman M."/>
            <person name="Wilson R.J.M."/>
            <person name="Sato S."/>
            <person name="Ralph S.A."/>
            <person name="Mann D.J."/>
            <person name="Xiong Z."/>
            <person name="Shallom S.J."/>
            <person name="Weidman J."/>
            <person name="Jiang L."/>
            <person name="Lynn J."/>
            <person name="Weaver B."/>
            <person name="Shoaibi A."/>
            <person name="Domingo A.R."/>
            <person name="Wasawo D."/>
            <person name="Crabtree J."/>
            <person name="Wortman J.R."/>
            <person name="Haas B."/>
            <person name="Angiuoli S.V."/>
            <person name="Creasy T.H."/>
            <person name="Lu C."/>
            <person name="Suh B."/>
            <person name="Silva J.C."/>
            <person name="Utterback T.R."/>
            <person name="Feldblyum T.V."/>
            <person name="Pertea M."/>
            <person name="Allen J."/>
            <person name="Nierman W.C."/>
            <person name="Taracha E.L.N."/>
            <person name="Salzberg S.L."/>
            <person name="White O.R."/>
            <person name="Fitzhugh H.A."/>
            <person name="Morzaria S."/>
            <person name="Venter J.C."/>
            <person name="Fraser C.M."/>
            <person name="Nene V."/>
        </authorList>
    </citation>
    <scope>NUCLEOTIDE SEQUENCE [LARGE SCALE GENOMIC DNA]</scope>
    <source>
        <strain evidence="1 2">Muguga</strain>
    </source>
</reference>
<organism evidence="1 2">
    <name type="scientific">Theileria parva</name>
    <name type="common">East coast fever infection agent</name>
    <dbReference type="NCBI Taxonomy" id="5875"/>
    <lineage>
        <taxon>Eukaryota</taxon>
        <taxon>Sar</taxon>
        <taxon>Alveolata</taxon>
        <taxon>Apicomplexa</taxon>
        <taxon>Aconoidasida</taxon>
        <taxon>Piroplasmida</taxon>
        <taxon>Theileriidae</taxon>
        <taxon>Theileria</taxon>
    </lineage>
</organism>
<dbReference type="VEuPathDB" id="PiroplasmaDB:TpMuguga_02g00053"/>
<dbReference type="KEGG" id="tpv:TP02_0053"/>